<comment type="subunit">
    <text evidence="4">Homodimer.</text>
</comment>
<protein>
    <recommendedName>
        <fullName evidence="4">3-dehydroquinate dehydratase</fullName>
        <shortName evidence="4">3-dehydroquinase</shortName>
        <ecNumber evidence="4">4.2.1.10</ecNumber>
    </recommendedName>
    <alternativeName>
        <fullName evidence="4">Type I DHQase</fullName>
    </alternativeName>
    <alternativeName>
        <fullName evidence="4">Type I dehydroquinase</fullName>
        <shortName evidence="4">DHQ1</shortName>
    </alternativeName>
</protein>
<comment type="function">
    <text evidence="4">Involved in the third step of the chorismate pathway, which leads to the biosynthesis of aromatic amino acids. Catalyzes the cis-dehydration of 3-dehydroquinate (DHQ) and introduces the first double bond of the aromatic ring to yield 3-dehydroshikimate.</text>
</comment>
<dbReference type="Pfam" id="PF01487">
    <property type="entry name" value="DHquinase_I"/>
    <property type="match status" value="1"/>
</dbReference>
<comment type="similarity">
    <text evidence="4">Belongs to the type-I 3-dehydroquinase family.</text>
</comment>
<feature type="binding site" evidence="4">
    <location>
        <position position="56"/>
    </location>
    <ligand>
        <name>3-dehydroquinate</name>
        <dbReference type="ChEBI" id="CHEBI:32364"/>
    </ligand>
</feature>
<dbReference type="GO" id="GO:0009073">
    <property type="term" value="P:aromatic amino acid family biosynthetic process"/>
    <property type="evidence" value="ECO:0007669"/>
    <property type="project" value="UniProtKB-KW"/>
</dbReference>
<dbReference type="UniPathway" id="UPA00053">
    <property type="reaction ID" value="UER00086"/>
</dbReference>
<name>M0N5Z1_9EURY</name>
<dbReference type="GO" id="GO:0003855">
    <property type="term" value="F:3-dehydroquinate dehydratase activity"/>
    <property type="evidence" value="ECO:0007669"/>
    <property type="project" value="UniProtKB-UniRule"/>
</dbReference>
<feature type="binding site" evidence="4">
    <location>
        <position position="211"/>
    </location>
    <ligand>
        <name>3-dehydroquinate</name>
        <dbReference type="ChEBI" id="CHEBI:32364"/>
    </ligand>
</feature>
<dbReference type="STRING" id="1227456.C450_08557"/>
<feature type="binding site" evidence="4">
    <location>
        <position position="190"/>
    </location>
    <ligand>
        <name>3-dehydroquinate</name>
        <dbReference type="ChEBI" id="CHEBI:32364"/>
    </ligand>
</feature>
<dbReference type="AlphaFoldDB" id="M0N5Z1"/>
<dbReference type="PANTHER" id="PTHR43699:SF1">
    <property type="entry name" value="3-DEHYDROQUINATE DEHYDRATASE"/>
    <property type="match status" value="1"/>
</dbReference>
<dbReference type="Gene3D" id="3.20.20.70">
    <property type="entry name" value="Aldolase class I"/>
    <property type="match status" value="1"/>
</dbReference>
<evidence type="ECO:0000313" key="6">
    <source>
        <dbReference type="Proteomes" id="UP000011625"/>
    </source>
</evidence>
<feature type="binding site" evidence="4">
    <location>
        <position position="215"/>
    </location>
    <ligand>
        <name>3-dehydroquinate</name>
        <dbReference type="ChEBI" id="CHEBI:32364"/>
    </ligand>
</feature>
<keyword evidence="4" id="KW-0028">Amino-acid biosynthesis</keyword>
<dbReference type="GO" id="GO:0008652">
    <property type="term" value="P:amino acid biosynthetic process"/>
    <property type="evidence" value="ECO:0007669"/>
    <property type="project" value="UniProtKB-KW"/>
</dbReference>
<dbReference type="RefSeq" id="WP_005042554.1">
    <property type="nucleotide sequence ID" value="NZ_AOME01000051.1"/>
</dbReference>
<dbReference type="Proteomes" id="UP000011625">
    <property type="component" value="Unassembled WGS sequence"/>
</dbReference>
<dbReference type="SUPFAM" id="SSF51569">
    <property type="entry name" value="Aldolase"/>
    <property type="match status" value="1"/>
</dbReference>
<dbReference type="HAMAP" id="MF_00214">
    <property type="entry name" value="AroD"/>
    <property type="match status" value="1"/>
</dbReference>
<reference evidence="5 6" key="1">
    <citation type="journal article" date="2014" name="PLoS Genet.">
        <title>Phylogenetically driven sequencing of extremely halophilic archaea reveals strategies for static and dynamic osmo-response.</title>
        <authorList>
            <person name="Becker E.A."/>
            <person name="Seitzer P.M."/>
            <person name="Tritt A."/>
            <person name="Larsen D."/>
            <person name="Krusor M."/>
            <person name="Yao A.I."/>
            <person name="Wu D."/>
            <person name="Madern D."/>
            <person name="Eisen J.A."/>
            <person name="Darling A.E."/>
            <person name="Facciotti M.T."/>
        </authorList>
    </citation>
    <scope>NUCLEOTIDE SEQUENCE [LARGE SCALE GENOMIC DNA]</scope>
    <source>
        <strain evidence="5 6">DSM 8989</strain>
    </source>
</reference>
<dbReference type="PANTHER" id="PTHR43699">
    <property type="entry name" value="3-DEHYDROQUINATE DEHYDRATASE"/>
    <property type="match status" value="1"/>
</dbReference>
<evidence type="ECO:0000313" key="5">
    <source>
        <dbReference type="EMBL" id="EMA53352.1"/>
    </source>
</evidence>
<organism evidence="5 6">
    <name type="scientific">Halococcus salifodinae DSM 8989</name>
    <dbReference type="NCBI Taxonomy" id="1227456"/>
    <lineage>
        <taxon>Archaea</taxon>
        <taxon>Methanobacteriati</taxon>
        <taxon>Methanobacteriota</taxon>
        <taxon>Stenosarchaea group</taxon>
        <taxon>Halobacteria</taxon>
        <taxon>Halobacteriales</taxon>
        <taxon>Halococcaceae</taxon>
        <taxon>Halococcus</taxon>
    </lineage>
</organism>
<proteinExistence type="inferred from homology"/>
<accession>M0N5Z1</accession>
<comment type="caution">
    <text evidence="4">Lacks conserved residue(s) required for the propagation of feature annotation.</text>
</comment>
<evidence type="ECO:0000256" key="1">
    <source>
        <dbReference type="ARBA" id="ARBA00001864"/>
    </source>
</evidence>
<evidence type="ECO:0000256" key="4">
    <source>
        <dbReference type="HAMAP-Rule" id="MF_00214"/>
    </source>
</evidence>
<evidence type="ECO:0000256" key="3">
    <source>
        <dbReference type="ARBA" id="ARBA00023270"/>
    </source>
</evidence>
<feature type="active site" description="Schiff-base intermediate with substrate" evidence="4">
    <location>
        <position position="149"/>
    </location>
</feature>
<keyword evidence="4" id="KW-0057">Aromatic amino acid biosynthesis</keyword>
<evidence type="ECO:0000256" key="2">
    <source>
        <dbReference type="ARBA" id="ARBA00023239"/>
    </source>
</evidence>
<gene>
    <name evidence="4" type="primary">aroD</name>
    <name evidence="5" type="ORF">C450_08557</name>
</gene>
<dbReference type="PATRIC" id="fig|1227456.3.peg.1725"/>
<feature type="active site" description="Proton donor/acceptor" evidence="4">
    <location>
        <position position="123"/>
    </location>
</feature>
<keyword evidence="2 4" id="KW-0456">Lyase</keyword>
<dbReference type="GO" id="GO:0009423">
    <property type="term" value="P:chorismate biosynthetic process"/>
    <property type="evidence" value="ECO:0007669"/>
    <property type="project" value="UniProtKB-UniRule"/>
</dbReference>
<dbReference type="OrthoDB" id="34329at2157"/>
<comment type="pathway">
    <text evidence="4">Metabolic intermediate biosynthesis; chorismate biosynthesis; chorismate from D-erythrose 4-phosphate and phosphoenolpyruvate: step 3/7.</text>
</comment>
<keyword evidence="6" id="KW-1185">Reference proteome</keyword>
<dbReference type="InterPro" id="IPR050146">
    <property type="entry name" value="Type-I_3-dehydroquinase"/>
</dbReference>
<dbReference type="CDD" id="cd00502">
    <property type="entry name" value="DHQase_I"/>
    <property type="match status" value="1"/>
</dbReference>
<dbReference type="GO" id="GO:0046279">
    <property type="term" value="P:3,4-dihydroxybenzoate biosynthetic process"/>
    <property type="evidence" value="ECO:0007669"/>
    <property type="project" value="TreeGrafter"/>
</dbReference>
<comment type="catalytic activity">
    <reaction evidence="1 4">
        <text>3-dehydroquinate = 3-dehydroshikimate + H2O</text>
        <dbReference type="Rhea" id="RHEA:21096"/>
        <dbReference type="ChEBI" id="CHEBI:15377"/>
        <dbReference type="ChEBI" id="CHEBI:16630"/>
        <dbReference type="ChEBI" id="CHEBI:32364"/>
        <dbReference type="EC" id="4.2.1.10"/>
    </reaction>
</comment>
<dbReference type="InterPro" id="IPR013785">
    <property type="entry name" value="Aldolase_TIM"/>
</dbReference>
<comment type="caution">
    <text evidence="5">The sequence shown here is derived from an EMBL/GenBank/DDBJ whole genome shotgun (WGS) entry which is preliminary data.</text>
</comment>
<dbReference type="InterPro" id="IPR001381">
    <property type="entry name" value="DHquinase_I"/>
</dbReference>
<sequence length="229" mass="23893">MNFESLVLAAATADLAEEPAAREHADAVEFRLDLASDPLVALDAYDGELPLLATNRTEVEGGGAAEGPKRLDVLRQAAEHPGVEAIDIELAAVTENEHAGEDGGADVVAHAREHDASVVVSAHDFSGTPPQSELRETLSRACEHGDIGKFATTATSIDDVLALLSVTRDLDADGHRVATMAMGATGRHSRAIAPLYGSRIAYAPVDPDAATAPGQYDLATLADLLDALR</sequence>
<keyword evidence="3 4" id="KW-0704">Schiff base</keyword>
<dbReference type="EMBL" id="AOME01000051">
    <property type="protein sequence ID" value="EMA53352.1"/>
    <property type="molecule type" value="Genomic_DNA"/>
</dbReference>
<feature type="binding site" evidence="4">
    <location>
        <begin position="29"/>
        <end position="31"/>
    </location>
    <ligand>
        <name>3-dehydroquinate</name>
        <dbReference type="ChEBI" id="CHEBI:32364"/>
    </ligand>
</feature>
<dbReference type="EC" id="4.2.1.10" evidence="4"/>